<evidence type="ECO:0000256" key="1">
    <source>
        <dbReference type="SAM" id="MobiDB-lite"/>
    </source>
</evidence>
<dbReference type="EMBL" id="JAHFZB010000011">
    <property type="protein sequence ID" value="KAK6483797.1"/>
    <property type="molecule type" value="Genomic_DNA"/>
</dbReference>
<feature type="region of interest" description="Disordered" evidence="1">
    <location>
        <begin position="117"/>
        <end position="150"/>
    </location>
</feature>
<keyword evidence="4" id="KW-1185">Reference proteome</keyword>
<feature type="compositionally biased region" description="Basic and acidic residues" evidence="1">
    <location>
        <begin position="1"/>
        <end position="15"/>
    </location>
</feature>
<reference evidence="3 4" key="1">
    <citation type="submission" date="2021-05" db="EMBL/GenBank/DDBJ databases">
        <authorList>
            <person name="Zahm M."/>
            <person name="Klopp C."/>
            <person name="Cabau C."/>
            <person name="Kuhl H."/>
            <person name="Suciu R."/>
            <person name="Ciorpac M."/>
            <person name="Holostenco D."/>
            <person name="Gessner J."/>
            <person name="Wuertz S."/>
            <person name="Hohne C."/>
            <person name="Stock M."/>
            <person name="Gislard M."/>
            <person name="Lluch J."/>
            <person name="Milhes M."/>
            <person name="Lampietro C."/>
            <person name="Lopez Roques C."/>
            <person name="Donnadieu C."/>
            <person name="Du K."/>
            <person name="Schartl M."/>
            <person name="Guiguen Y."/>
        </authorList>
    </citation>
    <scope>NUCLEOTIDE SEQUENCE [LARGE SCALE GENOMIC DNA]</scope>
    <source>
        <strain evidence="3">Hh-F2</strain>
        <tissue evidence="3">Blood</tissue>
    </source>
</reference>
<dbReference type="InterPro" id="IPR027868">
    <property type="entry name" value="C2orf72-like_C"/>
</dbReference>
<feature type="region of interest" description="Disordered" evidence="1">
    <location>
        <begin position="315"/>
        <end position="361"/>
    </location>
</feature>
<dbReference type="PANTHER" id="PTHR35675">
    <property type="entry name" value="HYPOTHETICAL PROTEIN LOC100362216"/>
    <property type="match status" value="1"/>
</dbReference>
<feature type="domain" description="C2orf72-like C-terminal" evidence="2">
    <location>
        <begin position="219"/>
        <end position="338"/>
    </location>
</feature>
<name>A0ABR0ZG52_HUSHU</name>
<proteinExistence type="predicted"/>
<feature type="compositionally biased region" description="Polar residues" evidence="1">
    <location>
        <begin position="352"/>
        <end position="361"/>
    </location>
</feature>
<evidence type="ECO:0000313" key="3">
    <source>
        <dbReference type="EMBL" id="KAK6483797.1"/>
    </source>
</evidence>
<comment type="caution">
    <text evidence="3">The sequence shown here is derived from an EMBL/GenBank/DDBJ whole genome shotgun (WGS) entry which is preliminary data.</text>
</comment>
<feature type="compositionally biased region" description="Acidic residues" evidence="1">
    <location>
        <begin position="23"/>
        <end position="33"/>
    </location>
</feature>
<dbReference type="Proteomes" id="UP001369086">
    <property type="component" value="Unassembled WGS sequence"/>
</dbReference>
<organism evidence="3 4">
    <name type="scientific">Huso huso</name>
    <name type="common">Beluga</name>
    <name type="synonym">Acipenser huso</name>
    <dbReference type="NCBI Taxonomy" id="61971"/>
    <lineage>
        <taxon>Eukaryota</taxon>
        <taxon>Metazoa</taxon>
        <taxon>Chordata</taxon>
        <taxon>Craniata</taxon>
        <taxon>Vertebrata</taxon>
        <taxon>Euteleostomi</taxon>
        <taxon>Actinopterygii</taxon>
        <taxon>Chondrostei</taxon>
        <taxon>Acipenseriformes</taxon>
        <taxon>Acipenseridae</taxon>
        <taxon>Huso</taxon>
    </lineage>
</organism>
<protein>
    <recommendedName>
        <fullName evidence="2">C2orf72-like C-terminal domain-containing protein</fullName>
    </recommendedName>
</protein>
<evidence type="ECO:0000259" key="2">
    <source>
        <dbReference type="Pfam" id="PF15443"/>
    </source>
</evidence>
<evidence type="ECO:0000313" key="4">
    <source>
        <dbReference type="Proteomes" id="UP001369086"/>
    </source>
</evidence>
<accession>A0ABR0ZG52</accession>
<feature type="region of interest" description="Disordered" evidence="1">
    <location>
        <begin position="1"/>
        <end position="33"/>
    </location>
</feature>
<gene>
    <name evidence="3" type="ORF">HHUSO_G13384</name>
</gene>
<sequence length="361" mass="38952">MGVGEEVERASRGSDSEIVGESQQDDDQTEEEFQQVLKDIGGRERIFLVSDVLEKGDGSETGSLEEFVNEMFPSGLNTTTGTSDDETCVAIKNGTISAGGGGDGSVIGNVNASNCAGIPGEEIQPGEKDEADPCSSDDASSSAAKPTTGLVKCSQQQGGVETRRAYGKACKGTQRAIDCPLIVFVFGHEFLLHPRNRVCLKEILKDVRGRSRAAGVQPALIGLVHSRRESGDSWQSVRLLEQLLQRVFKGHPGEAMWAGHFIPKNPGCTLEIKRNACKAIRASLCTETGDSRDRGGTMSWVRKCFPWQARENRRRQPNCSSSTSRQGVQQSREEAVPLRISSPVAEPLNPSCIASEQETQA</sequence>
<dbReference type="PANTHER" id="PTHR35675:SF1">
    <property type="entry name" value="RIKEN CDNA 2810459M11 GENE"/>
    <property type="match status" value="1"/>
</dbReference>
<dbReference type="Pfam" id="PF15443">
    <property type="entry name" value="DUF4630"/>
    <property type="match status" value="1"/>
</dbReference>
<feature type="compositionally biased region" description="Polar residues" evidence="1">
    <location>
        <begin position="317"/>
        <end position="330"/>
    </location>
</feature>
<feature type="compositionally biased region" description="Low complexity" evidence="1">
    <location>
        <begin position="133"/>
        <end position="144"/>
    </location>
</feature>